<protein>
    <recommendedName>
        <fullName evidence="4">Lysine transporter LysE</fullName>
    </recommendedName>
</protein>
<dbReference type="Proteomes" id="UP000317378">
    <property type="component" value="Unassembled WGS sequence"/>
</dbReference>
<feature type="transmembrane region" description="Helical" evidence="1">
    <location>
        <begin position="76"/>
        <end position="99"/>
    </location>
</feature>
<reference evidence="2 3" key="1">
    <citation type="submission" date="2019-06" db="EMBL/GenBank/DDBJ databases">
        <title>Streptomyces sporangiiformans sp. nov., a novel actinomycete isolated from soil in Mount Song.</title>
        <authorList>
            <person name="Han L."/>
        </authorList>
    </citation>
    <scope>NUCLEOTIDE SEQUENCE [LARGE SCALE GENOMIC DNA]</scope>
    <source>
        <strain evidence="2 3">NEAU-SSA 1</strain>
    </source>
</reference>
<keyword evidence="1" id="KW-0472">Membrane</keyword>
<dbReference type="RefSeq" id="WP_119098402.1">
    <property type="nucleotide sequence ID" value="NZ_QXMJ01000021.1"/>
</dbReference>
<evidence type="ECO:0008006" key="4">
    <source>
        <dbReference type="Google" id="ProtNLM"/>
    </source>
</evidence>
<dbReference type="OrthoDB" id="10001074at2"/>
<evidence type="ECO:0000256" key="1">
    <source>
        <dbReference type="SAM" id="Phobius"/>
    </source>
</evidence>
<gene>
    <name evidence="2" type="ORF">FGD71_000845</name>
</gene>
<accession>A0A505DSC2</accession>
<keyword evidence="1" id="KW-1133">Transmembrane helix</keyword>
<name>A0A505DSC2_9ACTN</name>
<keyword evidence="1" id="KW-0812">Transmembrane</keyword>
<sequence length="102" mass="10706">MDLVLWVLTGSLIGGEAMYALVRRDLGSRRAFLVAAATVLALGIGWWFALYGVVVGLAAAALAYAVTRSRIGIRRALLTAGGSYLAVVAGFVVLIYGSLETM</sequence>
<dbReference type="EMBL" id="VCHX02000021">
    <property type="protein sequence ID" value="TPQ24063.1"/>
    <property type="molecule type" value="Genomic_DNA"/>
</dbReference>
<organism evidence="2 3">
    <name type="scientific">Streptomyces sporangiiformans</name>
    <dbReference type="NCBI Taxonomy" id="2315329"/>
    <lineage>
        <taxon>Bacteria</taxon>
        <taxon>Bacillati</taxon>
        <taxon>Actinomycetota</taxon>
        <taxon>Actinomycetes</taxon>
        <taxon>Kitasatosporales</taxon>
        <taxon>Streptomycetaceae</taxon>
        <taxon>Streptomyces</taxon>
    </lineage>
</organism>
<dbReference type="AlphaFoldDB" id="A0A505DSC2"/>
<feature type="transmembrane region" description="Helical" evidence="1">
    <location>
        <begin position="33"/>
        <end position="64"/>
    </location>
</feature>
<evidence type="ECO:0000313" key="2">
    <source>
        <dbReference type="EMBL" id="TPQ24063.1"/>
    </source>
</evidence>
<evidence type="ECO:0000313" key="3">
    <source>
        <dbReference type="Proteomes" id="UP000317378"/>
    </source>
</evidence>
<keyword evidence="3" id="KW-1185">Reference proteome</keyword>
<comment type="caution">
    <text evidence="2">The sequence shown here is derived from an EMBL/GenBank/DDBJ whole genome shotgun (WGS) entry which is preliminary data.</text>
</comment>
<proteinExistence type="predicted"/>